<dbReference type="InterPro" id="IPR036388">
    <property type="entry name" value="WH-like_DNA-bd_sf"/>
</dbReference>
<dbReference type="SUPFAM" id="SSF56281">
    <property type="entry name" value="Metallo-hydrolase/oxidoreductase"/>
    <property type="match status" value="1"/>
</dbReference>
<dbReference type="EMBL" id="NMVO01000002">
    <property type="protein sequence ID" value="OYO16823.1"/>
    <property type="molecule type" value="Genomic_DNA"/>
</dbReference>
<keyword evidence="4" id="KW-1185">Reference proteome</keyword>
<evidence type="ECO:0000313" key="4">
    <source>
        <dbReference type="Proteomes" id="UP000215896"/>
    </source>
</evidence>
<dbReference type="InterPro" id="IPR050662">
    <property type="entry name" value="Sec-metab_biosynth-thioest"/>
</dbReference>
<dbReference type="PANTHER" id="PTHR23131:SF0">
    <property type="entry name" value="ENDORIBONUCLEASE LACTB2"/>
    <property type="match status" value="1"/>
</dbReference>
<feature type="domain" description="Metallo-beta-lactamase" evidence="2">
    <location>
        <begin position="96"/>
        <end position="253"/>
    </location>
</feature>
<gene>
    <name evidence="3" type="ORF">CGZ94_03885</name>
</gene>
<dbReference type="PANTHER" id="PTHR23131">
    <property type="entry name" value="ENDORIBONUCLEASE LACTB2"/>
    <property type="match status" value="1"/>
</dbReference>
<feature type="region of interest" description="Disordered" evidence="1">
    <location>
        <begin position="1"/>
        <end position="73"/>
    </location>
</feature>
<accession>A0A255GR02</accession>
<dbReference type="Gene3D" id="1.10.10.10">
    <property type="entry name" value="Winged helix-like DNA-binding domain superfamily/Winged helix DNA-binding domain"/>
    <property type="match status" value="1"/>
</dbReference>
<organism evidence="3 4">
    <name type="scientific">Enemella evansiae</name>
    <dbReference type="NCBI Taxonomy" id="2016499"/>
    <lineage>
        <taxon>Bacteria</taxon>
        <taxon>Bacillati</taxon>
        <taxon>Actinomycetota</taxon>
        <taxon>Actinomycetes</taxon>
        <taxon>Propionibacteriales</taxon>
        <taxon>Propionibacteriaceae</taxon>
        <taxon>Enemella</taxon>
    </lineage>
</organism>
<dbReference type="AlphaFoldDB" id="A0A255GR02"/>
<name>A0A255GR02_9ACTN</name>
<evidence type="ECO:0000313" key="3">
    <source>
        <dbReference type="EMBL" id="OYO16823.1"/>
    </source>
</evidence>
<dbReference type="InterPro" id="IPR001279">
    <property type="entry name" value="Metallo-B-lactamas"/>
</dbReference>
<protein>
    <submittedName>
        <fullName evidence="3">MBL fold metallo-hydrolase</fullName>
    </submittedName>
</protein>
<dbReference type="Proteomes" id="UP000215896">
    <property type="component" value="Unassembled WGS sequence"/>
</dbReference>
<dbReference type="Pfam" id="PF00753">
    <property type="entry name" value="Lactamase_B"/>
    <property type="match status" value="2"/>
</dbReference>
<reference evidence="3 4" key="1">
    <citation type="submission" date="2017-07" db="EMBL/GenBank/DDBJ databases">
        <title>Draft whole genome sequences of clinical Proprionibacteriaceae strains.</title>
        <authorList>
            <person name="Bernier A.-M."/>
            <person name="Bernard K."/>
            <person name="Domingo M.-C."/>
        </authorList>
    </citation>
    <scope>NUCLEOTIDE SEQUENCE [LARGE SCALE GENOMIC DNA]</scope>
    <source>
        <strain evidence="3 4">NML 030167</strain>
    </source>
</reference>
<evidence type="ECO:0000256" key="1">
    <source>
        <dbReference type="SAM" id="MobiDB-lite"/>
    </source>
</evidence>
<dbReference type="OrthoDB" id="9788263at2"/>
<dbReference type="PROSITE" id="PS50152">
    <property type="entry name" value="25A_SYNTH_3"/>
    <property type="match status" value="1"/>
</dbReference>
<keyword evidence="3" id="KW-0378">Hydrolase</keyword>
<evidence type="ECO:0000259" key="2">
    <source>
        <dbReference type="SMART" id="SM00849"/>
    </source>
</evidence>
<dbReference type="SMART" id="SM00849">
    <property type="entry name" value="Lactamase_B"/>
    <property type="match status" value="1"/>
</dbReference>
<dbReference type="CDD" id="cd16278">
    <property type="entry name" value="metallo-hydrolase-like_MBL-fold"/>
    <property type="match status" value="1"/>
</dbReference>
<sequence length="335" mass="35385">MAVPGGGARRRPGRRRRRGDPAAADPLGAHRARAAGQPGAPSRGGGAAGDRTGLPATGTRRCGLAGQPSAPGRELDMSWQPELVLAPNAGPMTLEGTNTWLLAPPGEPAVVIDPGPDDPGHLAAIESLCPQGIREIWVTHHHADHLEAAPVLAARAGSEVRAYDPELCDRPLTDGETVELGGRELLVRHIPGHTADSIGFLLGDDFFSGDMVLGRGTTVIMHPDGDLAAYLDSLTVMQDLVADRGVRRILPGHGPIVDDPAERLAHYREHRLERLQQVRDALAAGARTAEEVVAVVYPDVDEGVRRAAEASARAQLAYLAWGRFSGRGARPAPGR</sequence>
<dbReference type="GO" id="GO:0016787">
    <property type="term" value="F:hydrolase activity"/>
    <property type="evidence" value="ECO:0007669"/>
    <property type="project" value="UniProtKB-KW"/>
</dbReference>
<dbReference type="InterPro" id="IPR036866">
    <property type="entry name" value="RibonucZ/Hydroxyglut_hydro"/>
</dbReference>
<dbReference type="Pfam" id="PF17778">
    <property type="entry name" value="WHD_BLACT"/>
    <property type="match status" value="1"/>
</dbReference>
<feature type="compositionally biased region" description="Basic residues" evidence="1">
    <location>
        <begin position="8"/>
        <end position="18"/>
    </location>
</feature>
<proteinExistence type="predicted"/>
<dbReference type="InterPro" id="IPR041516">
    <property type="entry name" value="LACTB2_WH"/>
</dbReference>
<dbReference type="Gene3D" id="3.60.15.10">
    <property type="entry name" value="Ribonuclease Z/Hydroxyacylglutathione hydrolase-like"/>
    <property type="match status" value="1"/>
</dbReference>
<comment type="caution">
    <text evidence="3">The sequence shown here is derived from an EMBL/GenBank/DDBJ whole genome shotgun (WGS) entry which is preliminary data.</text>
</comment>